<organism evidence="2 3">
    <name type="scientific">Sandaracinobacteroides saxicola</name>
    <dbReference type="NCBI Taxonomy" id="2759707"/>
    <lineage>
        <taxon>Bacteria</taxon>
        <taxon>Pseudomonadati</taxon>
        <taxon>Pseudomonadota</taxon>
        <taxon>Alphaproteobacteria</taxon>
        <taxon>Sphingomonadales</taxon>
        <taxon>Sphingosinicellaceae</taxon>
        <taxon>Sandaracinobacteroides</taxon>
    </lineage>
</organism>
<evidence type="ECO:0000313" key="2">
    <source>
        <dbReference type="EMBL" id="QMW23816.1"/>
    </source>
</evidence>
<feature type="domain" description="N-acetyltransferase" evidence="1">
    <location>
        <begin position="20"/>
        <end position="179"/>
    </location>
</feature>
<dbReference type="PANTHER" id="PTHR43792:SF1">
    <property type="entry name" value="N-ACETYLTRANSFERASE DOMAIN-CONTAINING PROTEIN"/>
    <property type="match status" value="1"/>
</dbReference>
<dbReference type="EMBL" id="CP059851">
    <property type="protein sequence ID" value="QMW23816.1"/>
    <property type="molecule type" value="Genomic_DNA"/>
</dbReference>
<dbReference type="Proteomes" id="UP000515292">
    <property type="component" value="Chromosome"/>
</dbReference>
<dbReference type="AlphaFoldDB" id="A0A7G5IKC4"/>
<dbReference type="InterPro" id="IPR000182">
    <property type="entry name" value="GNAT_dom"/>
</dbReference>
<dbReference type="Gene3D" id="3.40.630.30">
    <property type="match status" value="1"/>
</dbReference>
<sequence length="189" mass="20867">MTAFPRPSPPDKAIVETPRLILRQWKESDREPFAALNADPRVMAHFPALLMRGQSDALLNRLGRMIAETGSGLFAVERKSDRAFLGFTGIAPVPFETVLAGETEIGWRFARAHWGMGYASEAAAAVLSFGFAARGLARIVSFTATDNLRSQGVMARIGMRRMRDLDFEHPNLPPGHRLRPHVVYVADAP</sequence>
<dbReference type="PANTHER" id="PTHR43792">
    <property type="entry name" value="GNAT FAMILY, PUTATIVE (AFU_ORTHOLOGUE AFUA_3G00765)-RELATED-RELATED"/>
    <property type="match status" value="1"/>
</dbReference>
<dbReference type="Pfam" id="PF13302">
    <property type="entry name" value="Acetyltransf_3"/>
    <property type="match status" value="1"/>
</dbReference>
<keyword evidence="3" id="KW-1185">Reference proteome</keyword>
<dbReference type="PROSITE" id="PS51186">
    <property type="entry name" value="GNAT"/>
    <property type="match status" value="1"/>
</dbReference>
<dbReference type="RefSeq" id="WP_182297639.1">
    <property type="nucleotide sequence ID" value="NZ_CP059851.1"/>
</dbReference>
<dbReference type="InterPro" id="IPR016181">
    <property type="entry name" value="Acyl_CoA_acyltransferase"/>
</dbReference>
<name>A0A7G5IKC4_9SPHN</name>
<reference evidence="2 3" key="1">
    <citation type="submission" date="2020-07" db="EMBL/GenBank/DDBJ databases">
        <title>Complete genome sequence for Sandaracinobacter sp. M6.</title>
        <authorList>
            <person name="Tang Y."/>
            <person name="Liu Q."/>
            <person name="Guo Z."/>
            <person name="Lei P."/>
            <person name="Huang B."/>
        </authorList>
    </citation>
    <scope>NUCLEOTIDE SEQUENCE [LARGE SCALE GENOMIC DNA]</scope>
    <source>
        <strain evidence="2 3">M6</strain>
    </source>
</reference>
<proteinExistence type="predicted"/>
<evidence type="ECO:0000259" key="1">
    <source>
        <dbReference type="PROSITE" id="PS51186"/>
    </source>
</evidence>
<accession>A0A7G5IKC4</accession>
<gene>
    <name evidence="2" type="ORF">H3309_04880</name>
</gene>
<dbReference type="GO" id="GO:0016747">
    <property type="term" value="F:acyltransferase activity, transferring groups other than amino-acyl groups"/>
    <property type="evidence" value="ECO:0007669"/>
    <property type="project" value="InterPro"/>
</dbReference>
<dbReference type="SUPFAM" id="SSF55729">
    <property type="entry name" value="Acyl-CoA N-acyltransferases (Nat)"/>
    <property type="match status" value="1"/>
</dbReference>
<evidence type="ECO:0000313" key="3">
    <source>
        <dbReference type="Proteomes" id="UP000515292"/>
    </source>
</evidence>
<dbReference type="KEGG" id="sand:H3309_04880"/>
<protein>
    <submittedName>
        <fullName evidence="2">GNAT family N-acetyltransferase</fullName>
    </submittedName>
</protein>
<dbReference type="InterPro" id="IPR051531">
    <property type="entry name" value="N-acetyltransferase"/>
</dbReference>
<keyword evidence="2" id="KW-0808">Transferase</keyword>